<sequence length="504" mass="56202">MRHAVTTLRTLLLGGLLAAPALPLMAAEPDANVLYNHHCAICHGVSRLGGIGPALLPDNLARVRPDDAMATILEGRKDTEMPAYRELLSQEEVAALAEWIFTPPEHDLAWEEADILASHDVAHPHGSLPDAPVFEVEDLKNLFLVVEIGDHHVSLLDGDTFERITRFPSRYALHGGPKFSADGRYVYFGSRDGWVTKYDIYNLAVTAEVRAGINMRNIAVSADGRYVLAGNYLPHSLVLLDARNLDLVARIPAEGLSGETSRVSAVYTAAPRNSFVAALPDIPEVWEIRWPEERIEGDETILGDVALHRVKAPDHLDNFFFDRDYRHVIGATRGGRGAQVFDLDEARKVADLPLEGMPHLGSSLTWERNGTSVMAVPHLNMGRVSVLDMNDWSLITHIETDGPGFFTRSHENSPYAWVDVFFGPHQDRVHVLDKQSLQVVETLIPEPGKTAAHVEFDRRGETLLLSIWEDDGYLLWFDADTLEELGRMPMKRPSGKYNIWNQTR</sequence>
<keyword evidence="5" id="KW-0732">Signal</keyword>
<dbReference type="Pfam" id="PF02239">
    <property type="entry name" value="Cytochrom_D1"/>
    <property type="match status" value="1"/>
</dbReference>
<evidence type="ECO:0000313" key="8">
    <source>
        <dbReference type="Proteomes" id="UP001235344"/>
    </source>
</evidence>
<dbReference type="Gene3D" id="2.140.10.20">
    <property type="entry name" value="C-terminal (heme d1) domain of cytochrome cd1-nitrite reductase"/>
    <property type="match status" value="1"/>
</dbReference>
<feature type="chain" id="PRO_5046212411" evidence="5">
    <location>
        <begin position="27"/>
        <end position="504"/>
    </location>
</feature>
<keyword evidence="1 4" id="KW-0349">Heme</keyword>
<keyword evidence="8" id="KW-1185">Reference proteome</keyword>
<dbReference type="PANTHER" id="PTHR47197">
    <property type="entry name" value="PROTEIN NIRF"/>
    <property type="match status" value="1"/>
</dbReference>
<dbReference type="EMBL" id="CP131913">
    <property type="protein sequence ID" value="WLI72233.1"/>
    <property type="molecule type" value="Genomic_DNA"/>
</dbReference>
<keyword evidence="3 4" id="KW-0408">Iron</keyword>
<dbReference type="Gene3D" id="1.10.760.10">
    <property type="entry name" value="Cytochrome c-like domain"/>
    <property type="match status" value="1"/>
</dbReference>
<evidence type="ECO:0000256" key="2">
    <source>
        <dbReference type="ARBA" id="ARBA00022723"/>
    </source>
</evidence>
<name>A0ABY9H1G8_9GAMM</name>
<dbReference type="InterPro" id="IPR003143">
    <property type="entry name" value="Cyt_cd1_C_sf"/>
</dbReference>
<proteinExistence type="predicted"/>
<evidence type="ECO:0000259" key="6">
    <source>
        <dbReference type="PROSITE" id="PS51007"/>
    </source>
</evidence>
<dbReference type="RefSeq" id="WP_305498598.1">
    <property type="nucleotide sequence ID" value="NZ_CP131913.1"/>
</dbReference>
<dbReference type="InterPro" id="IPR051200">
    <property type="entry name" value="Host-pathogen_enzymatic-act"/>
</dbReference>
<dbReference type="SUPFAM" id="SSF51004">
    <property type="entry name" value="C-terminal (heme d1) domain of cytochrome cd1-nitrite reductase"/>
    <property type="match status" value="1"/>
</dbReference>
<evidence type="ECO:0000313" key="7">
    <source>
        <dbReference type="EMBL" id="WLI72233.1"/>
    </source>
</evidence>
<evidence type="ECO:0000256" key="3">
    <source>
        <dbReference type="ARBA" id="ARBA00023004"/>
    </source>
</evidence>
<dbReference type="InterPro" id="IPR036909">
    <property type="entry name" value="Cyt_c-like_dom_sf"/>
</dbReference>
<gene>
    <name evidence="7" type="ORF">B6N23_10515</name>
</gene>
<dbReference type="PROSITE" id="PS51007">
    <property type="entry name" value="CYTC"/>
    <property type="match status" value="1"/>
</dbReference>
<dbReference type="Proteomes" id="UP001235344">
    <property type="component" value="Chromosome"/>
</dbReference>
<evidence type="ECO:0000256" key="1">
    <source>
        <dbReference type="ARBA" id="ARBA00022617"/>
    </source>
</evidence>
<keyword evidence="2 4" id="KW-0479">Metal-binding</keyword>
<dbReference type="SUPFAM" id="SSF46626">
    <property type="entry name" value="Cytochrome c"/>
    <property type="match status" value="1"/>
</dbReference>
<accession>A0ABY9H1G8</accession>
<evidence type="ECO:0000256" key="4">
    <source>
        <dbReference type="PROSITE-ProRule" id="PRU00433"/>
    </source>
</evidence>
<dbReference type="InterPro" id="IPR011048">
    <property type="entry name" value="Haem_d1_sf"/>
</dbReference>
<dbReference type="PANTHER" id="PTHR47197:SF3">
    <property type="entry name" value="DIHYDRO-HEME D1 DEHYDROGENASE"/>
    <property type="match status" value="1"/>
</dbReference>
<feature type="signal peptide" evidence="5">
    <location>
        <begin position="1"/>
        <end position="26"/>
    </location>
</feature>
<protein>
    <submittedName>
        <fullName evidence="7">Cytochrome D1 domain-containing protein</fullName>
    </submittedName>
</protein>
<organism evidence="7 8">
    <name type="scientific">Halomonas alkalicola</name>
    <dbReference type="NCBI Taxonomy" id="1930622"/>
    <lineage>
        <taxon>Bacteria</taxon>
        <taxon>Pseudomonadati</taxon>
        <taxon>Pseudomonadota</taxon>
        <taxon>Gammaproteobacteria</taxon>
        <taxon>Oceanospirillales</taxon>
        <taxon>Halomonadaceae</taxon>
        <taxon>Halomonas</taxon>
    </lineage>
</organism>
<reference evidence="7 8" key="1">
    <citation type="submission" date="2023-08" db="EMBL/GenBank/DDBJ databases">
        <title>Transcriptome Analysis of Halomonas alkalicola CICC 11012s to Identify the Genes Involved in Alkaline Tolerances.</title>
        <authorList>
            <person name="Zhai L."/>
        </authorList>
    </citation>
    <scope>NUCLEOTIDE SEQUENCE [LARGE SCALE GENOMIC DNA]</scope>
    <source>
        <strain evidence="7 8">CICC 11012s</strain>
    </source>
</reference>
<evidence type="ECO:0000256" key="5">
    <source>
        <dbReference type="SAM" id="SignalP"/>
    </source>
</evidence>
<dbReference type="InterPro" id="IPR009056">
    <property type="entry name" value="Cyt_c-like_dom"/>
</dbReference>
<dbReference type="Pfam" id="PF13442">
    <property type="entry name" value="Cytochrome_CBB3"/>
    <property type="match status" value="1"/>
</dbReference>
<feature type="domain" description="Cytochrome c" evidence="6">
    <location>
        <begin position="26"/>
        <end position="104"/>
    </location>
</feature>